<dbReference type="EMBL" id="JAAWVO010070363">
    <property type="protein sequence ID" value="MBN3324303.1"/>
    <property type="molecule type" value="Genomic_DNA"/>
</dbReference>
<evidence type="ECO:0000256" key="4">
    <source>
        <dbReference type="RuleBase" id="RU369053"/>
    </source>
</evidence>
<feature type="region of interest" description="Disordered" evidence="5">
    <location>
        <begin position="323"/>
        <end position="375"/>
    </location>
</feature>
<feature type="compositionally biased region" description="Polar residues" evidence="5">
    <location>
        <begin position="363"/>
        <end position="375"/>
    </location>
</feature>
<evidence type="ECO:0000256" key="5">
    <source>
        <dbReference type="SAM" id="MobiDB-lite"/>
    </source>
</evidence>
<dbReference type="GO" id="GO:0000266">
    <property type="term" value="P:mitochondrial fission"/>
    <property type="evidence" value="ECO:0007669"/>
    <property type="project" value="UniProtKB-UniRule"/>
</dbReference>
<dbReference type="Pfam" id="PF05308">
    <property type="entry name" value="Mito_fiss_reg"/>
    <property type="match status" value="1"/>
</dbReference>
<gene>
    <name evidence="6" type="primary">Mtfr2</name>
    <name evidence="6" type="ORF">GTO95_0017004</name>
</gene>
<evidence type="ECO:0000313" key="7">
    <source>
        <dbReference type="Proteomes" id="UP000736164"/>
    </source>
</evidence>
<proteinExistence type="inferred from homology"/>
<comment type="caution">
    <text evidence="6">The sequence shown here is derived from an EMBL/GenBank/DDBJ whole genome shotgun (WGS) entry which is preliminary data.</text>
</comment>
<keyword evidence="7" id="KW-1185">Reference proteome</keyword>
<comment type="subcellular location">
    <subcellularLocation>
        <location evidence="1 4">Mitochondrion</location>
    </subcellularLocation>
</comment>
<comment type="function">
    <text evidence="4">Plays a role in mitochondrial aerobic respiration. Regulates mitochondrial organization and fission.</text>
</comment>
<protein>
    <recommendedName>
        <fullName evidence="4">Mitochondrial fission regulator</fullName>
    </recommendedName>
</protein>
<reference evidence="6" key="1">
    <citation type="journal article" date="2021" name="Cell">
        <title>Tracing the genetic footprints of vertebrate landing in non-teleost ray-finned fishes.</title>
        <authorList>
            <person name="Bi X."/>
            <person name="Wang K."/>
            <person name="Yang L."/>
            <person name="Pan H."/>
            <person name="Jiang H."/>
            <person name="Wei Q."/>
            <person name="Fang M."/>
            <person name="Yu H."/>
            <person name="Zhu C."/>
            <person name="Cai Y."/>
            <person name="He Y."/>
            <person name="Gan X."/>
            <person name="Zeng H."/>
            <person name="Yu D."/>
            <person name="Zhu Y."/>
            <person name="Jiang H."/>
            <person name="Qiu Q."/>
            <person name="Yang H."/>
            <person name="Zhang Y.E."/>
            <person name="Wang W."/>
            <person name="Zhu M."/>
            <person name="He S."/>
            <person name="Zhang G."/>
        </authorList>
    </citation>
    <scope>NUCLEOTIDE SEQUENCE</scope>
    <source>
        <strain evidence="6">Allg_001</strain>
    </source>
</reference>
<feature type="non-terminal residue" evidence="6">
    <location>
        <position position="375"/>
    </location>
</feature>
<dbReference type="GO" id="GO:0009060">
    <property type="term" value="P:aerobic respiration"/>
    <property type="evidence" value="ECO:0007669"/>
    <property type="project" value="UniProtKB-UniRule"/>
</dbReference>
<accession>A0A8J7TIB3</accession>
<name>A0A8J7TIB3_ATRSP</name>
<evidence type="ECO:0000256" key="2">
    <source>
        <dbReference type="ARBA" id="ARBA00005807"/>
    </source>
</evidence>
<evidence type="ECO:0000256" key="3">
    <source>
        <dbReference type="ARBA" id="ARBA00023128"/>
    </source>
</evidence>
<dbReference type="GO" id="GO:0005739">
    <property type="term" value="C:mitochondrion"/>
    <property type="evidence" value="ECO:0007669"/>
    <property type="project" value="UniProtKB-SubCell"/>
</dbReference>
<sequence length="375" mass="41319">MKVVCTVNSFNWQKFASRVLHSVSGCFSPQLLPVWENQLCGQYRSIIRMIGTNLPLSPCPRVHFQIPLQAHARPSTLNSSDENCAVPSFADVMWVAHDEGESYARLRNEVRPLDDKSVAPFFTAPPTCLSVPSHHAQRVLEKKTTQPPTNSDALKKITALEDELLRLRAQIAMIVTTPPGPLCSEYESALAPGTPRMSRLPQVLTSTPVPAPPRAPPPLAPPLPPAPSCATPDLSVTDLIRQRRAASRTEQSHRERALPSSSSLPSMLDVLKDMNKVRLRTVERSPGGTPVMKKDKKIITSADPAALIAAALKRKFAHKYKEDSFDKENRSFETSPFGSPEIPRLPYQVTKGTGKLPPLKSDLLNQTPTIRANRT</sequence>
<feature type="non-terminal residue" evidence="6">
    <location>
        <position position="1"/>
    </location>
</feature>
<feature type="region of interest" description="Disordered" evidence="5">
    <location>
        <begin position="193"/>
        <end position="265"/>
    </location>
</feature>
<comment type="similarity">
    <text evidence="2 4">Belongs to the MTFR1 family.</text>
</comment>
<keyword evidence="3 4" id="KW-0496">Mitochondrion</keyword>
<dbReference type="AlphaFoldDB" id="A0A8J7TIB3"/>
<feature type="compositionally biased region" description="Pro residues" evidence="5">
    <location>
        <begin position="209"/>
        <end position="227"/>
    </location>
</feature>
<dbReference type="PANTHER" id="PTHR14215">
    <property type="entry name" value="PROTEIN OF UNKNOWN FUNCTION DUF729"/>
    <property type="match status" value="1"/>
</dbReference>
<evidence type="ECO:0000256" key="1">
    <source>
        <dbReference type="ARBA" id="ARBA00004173"/>
    </source>
</evidence>
<dbReference type="PANTHER" id="PTHR14215:SF2">
    <property type="entry name" value="MITOCHONDRIAL FISSION REGULATOR 2"/>
    <property type="match status" value="1"/>
</dbReference>
<organism evidence="6 7">
    <name type="scientific">Atractosteus spatula</name>
    <name type="common">Alligator gar</name>
    <name type="synonym">Lepisosteus spatula</name>
    <dbReference type="NCBI Taxonomy" id="7917"/>
    <lineage>
        <taxon>Eukaryota</taxon>
        <taxon>Metazoa</taxon>
        <taxon>Chordata</taxon>
        <taxon>Craniata</taxon>
        <taxon>Vertebrata</taxon>
        <taxon>Euteleostomi</taxon>
        <taxon>Actinopterygii</taxon>
        <taxon>Neopterygii</taxon>
        <taxon>Holostei</taxon>
        <taxon>Semionotiformes</taxon>
        <taxon>Lepisosteidae</taxon>
        <taxon>Atractosteus</taxon>
    </lineage>
</organism>
<evidence type="ECO:0000313" key="6">
    <source>
        <dbReference type="EMBL" id="MBN3324303.1"/>
    </source>
</evidence>
<dbReference type="InterPro" id="IPR007972">
    <property type="entry name" value="Mtfr1"/>
</dbReference>
<dbReference type="Proteomes" id="UP000736164">
    <property type="component" value="Unassembled WGS sequence"/>
</dbReference>